<dbReference type="InterPro" id="IPR020843">
    <property type="entry name" value="ER"/>
</dbReference>
<keyword evidence="5" id="KW-1185">Reference proteome</keyword>
<proteinExistence type="predicted"/>
<evidence type="ECO:0000256" key="1">
    <source>
        <dbReference type="ARBA" id="ARBA00022857"/>
    </source>
</evidence>
<evidence type="ECO:0000259" key="3">
    <source>
        <dbReference type="SMART" id="SM00829"/>
    </source>
</evidence>
<dbReference type="AlphaFoldDB" id="A0A101PZZ9"/>
<evidence type="ECO:0000313" key="5">
    <source>
        <dbReference type="Proteomes" id="UP000053398"/>
    </source>
</evidence>
<dbReference type="Pfam" id="PF00107">
    <property type="entry name" value="ADH_zinc_N"/>
    <property type="match status" value="1"/>
</dbReference>
<dbReference type="GO" id="GO:0070402">
    <property type="term" value="F:NADPH binding"/>
    <property type="evidence" value="ECO:0007669"/>
    <property type="project" value="TreeGrafter"/>
</dbReference>
<evidence type="ECO:0000313" key="4">
    <source>
        <dbReference type="EMBL" id="KUN20811.1"/>
    </source>
</evidence>
<dbReference type="EMBL" id="LMWP01000034">
    <property type="protein sequence ID" value="KUN20811.1"/>
    <property type="molecule type" value="Genomic_DNA"/>
</dbReference>
<accession>A0A101PZZ9</accession>
<comment type="caution">
    <text evidence="4">The sequence shown here is derived from an EMBL/GenBank/DDBJ whole genome shotgun (WGS) entry which is preliminary data.</text>
</comment>
<dbReference type="InterPro" id="IPR011032">
    <property type="entry name" value="GroES-like_sf"/>
</dbReference>
<feature type="domain" description="Enoyl reductase (ER)" evidence="3">
    <location>
        <begin position="10"/>
        <end position="322"/>
    </location>
</feature>
<dbReference type="SUPFAM" id="SSF50129">
    <property type="entry name" value="GroES-like"/>
    <property type="match status" value="1"/>
</dbReference>
<dbReference type="GO" id="GO:0016651">
    <property type="term" value="F:oxidoreductase activity, acting on NAD(P)H"/>
    <property type="evidence" value="ECO:0007669"/>
    <property type="project" value="TreeGrafter"/>
</dbReference>
<dbReference type="InterPro" id="IPR013149">
    <property type="entry name" value="ADH-like_C"/>
</dbReference>
<name>A0A101PZZ9_STRCK</name>
<dbReference type="RefSeq" id="WP_059265268.1">
    <property type="nucleotide sequence ID" value="NZ_KQ948362.1"/>
</dbReference>
<dbReference type="InterPro" id="IPR036291">
    <property type="entry name" value="NAD(P)-bd_dom_sf"/>
</dbReference>
<evidence type="ECO:0000256" key="2">
    <source>
        <dbReference type="ARBA" id="ARBA00023002"/>
    </source>
</evidence>
<dbReference type="PANTHER" id="PTHR48106">
    <property type="entry name" value="QUINONE OXIDOREDUCTASE PIG3-RELATED"/>
    <property type="match status" value="1"/>
</dbReference>
<dbReference type="SUPFAM" id="SSF51735">
    <property type="entry name" value="NAD(P)-binding Rossmann-fold domains"/>
    <property type="match status" value="1"/>
</dbReference>
<gene>
    <name evidence="4" type="ORF">AQJ11_28875</name>
</gene>
<reference evidence="4 5" key="1">
    <citation type="submission" date="2015-10" db="EMBL/GenBank/DDBJ databases">
        <title>Draft genome sequence of Streptomyces corchorusii DSM 40340, type strain for the species Streptomyces corchorusii.</title>
        <authorList>
            <person name="Ruckert C."/>
            <person name="Winkler A."/>
            <person name="Kalinowski J."/>
            <person name="Kampfer P."/>
            <person name="Glaeser S."/>
        </authorList>
    </citation>
    <scope>NUCLEOTIDE SEQUENCE [LARGE SCALE GENOMIC DNA]</scope>
    <source>
        <strain evidence="4 5">DSM 40340</strain>
    </source>
</reference>
<dbReference type="InterPro" id="IPR014189">
    <property type="entry name" value="Quinone_OxRdtase_PIG3"/>
</dbReference>
<dbReference type="Pfam" id="PF08240">
    <property type="entry name" value="ADH_N"/>
    <property type="match status" value="1"/>
</dbReference>
<dbReference type="Gene3D" id="3.40.50.720">
    <property type="entry name" value="NAD(P)-binding Rossmann-like Domain"/>
    <property type="match status" value="1"/>
</dbReference>
<dbReference type="PANTHER" id="PTHR48106:SF8">
    <property type="entry name" value="OS02G0805600 PROTEIN"/>
    <property type="match status" value="1"/>
</dbReference>
<dbReference type="Proteomes" id="UP000053398">
    <property type="component" value="Unassembled WGS sequence"/>
</dbReference>
<dbReference type="CDD" id="cd05276">
    <property type="entry name" value="p53_inducible_oxidoreductase"/>
    <property type="match status" value="1"/>
</dbReference>
<dbReference type="NCBIfam" id="TIGR02824">
    <property type="entry name" value="quinone_pig3"/>
    <property type="match status" value="1"/>
</dbReference>
<sequence>MKAVVVRYPGPPDVLEWADVDTPRPGPGEVVIEIRASGVNNADLLQRQGLYPVPPDDSPLLGLECSGTISALGSEVDGWAVGDEVCALLNGGGYAQAVAVPSTQLLAKPAELSFEEAASLPEAACTVYSNIGMLARLQPGETFLVHGGTSGIGSLAIQWAKALGAHVLTTAGTPHKVAQAVALGADAAINYREEDFAAAVSKATNGRGADVILDIVGAPYLARNIRSLAPDGRIVMIGGDVSSTVLGIGELMAKRGSVAATTLRSRSLGQKAAIVDAVRSDLWPMVADGRIRPVVGNIVPMDEAPRAHQLLAEGNVVGKVVMTV</sequence>
<keyword evidence="1" id="KW-0521">NADP</keyword>
<keyword evidence="2" id="KW-0560">Oxidoreductase</keyword>
<dbReference type="SMART" id="SM00829">
    <property type="entry name" value="PKS_ER"/>
    <property type="match status" value="1"/>
</dbReference>
<protein>
    <submittedName>
        <fullName evidence="4">NADPH:quinone oxidoreductase</fullName>
    </submittedName>
</protein>
<organism evidence="4 5">
    <name type="scientific">Streptomyces corchorusii</name>
    <name type="common">Streptomyces chibaensis</name>
    <dbReference type="NCBI Taxonomy" id="1903"/>
    <lineage>
        <taxon>Bacteria</taxon>
        <taxon>Bacillati</taxon>
        <taxon>Actinomycetota</taxon>
        <taxon>Actinomycetes</taxon>
        <taxon>Kitasatosporales</taxon>
        <taxon>Streptomycetaceae</taxon>
        <taxon>Streptomyces</taxon>
    </lineage>
</organism>
<dbReference type="InterPro" id="IPR013154">
    <property type="entry name" value="ADH-like_N"/>
</dbReference>
<dbReference type="Gene3D" id="3.90.180.10">
    <property type="entry name" value="Medium-chain alcohol dehydrogenases, catalytic domain"/>
    <property type="match status" value="1"/>
</dbReference>